<protein>
    <recommendedName>
        <fullName evidence="3">Helix-turn-helix protein</fullName>
    </recommendedName>
</protein>
<evidence type="ECO:0000313" key="1">
    <source>
        <dbReference type="EMBL" id="GIE26518.1"/>
    </source>
</evidence>
<keyword evidence="2" id="KW-1185">Reference proteome</keyword>
<accession>A0ABQ4A6S5</accession>
<dbReference type="Proteomes" id="UP000603200">
    <property type="component" value="Unassembled WGS sequence"/>
</dbReference>
<organism evidence="1 2">
    <name type="scientific">Winogradskya humida</name>
    <dbReference type="NCBI Taxonomy" id="113566"/>
    <lineage>
        <taxon>Bacteria</taxon>
        <taxon>Bacillati</taxon>
        <taxon>Actinomycetota</taxon>
        <taxon>Actinomycetes</taxon>
        <taxon>Micromonosporales</taxon>
        <taxon>Micromonosporaceae</taxon>
        <taxon>Winogradskya</taxon>
    </lineage>
</organism>
<dbReference type="SUPFAM" id="SSF47413">
    <property type="entry name" value="lambda repressor-like DNA-binding domains"/>
    <property type="match status" value="1"/>
</dbReference>
<gene>
    <name evidence="1" type="ORF">Ahu01nite_096200</name>
</gene>
<dbReference type="Pfam" id="PF13560">
    <property type="entry name" value="HTH_31"/>
    <property type="match status" value="1"/>
</dbReference>
<reference evidence="1 2" key="1">
    <citation type="submission" date="2021-01" db="EMBL/GenBank/DDBJ databases">
        <title>Whole genome shotgun sequence of Actinoplanes humidus NBRC 14915.</title>
        <authorList>
            <person name="Komaki H."/>
            <person name="Tamura T."/>
        </authorList>
    </citation>
    <scope>NUCLEOTIDE SEQUENCE [LARGE SCALE GENOMIC DNA]</scope>
    <source>
        <strain evidence="1 2">NBRC 14915</strain>
    </source>
</reference>
<proteinExistence type="predicted"/>
<dbReference type="EMBL" id="BOMN01000145">
    <property type="protein sequence ID" value="GIE26518.1"/>
    <property type="molecule type" value="Genomic_DNA"/>
</dbReference>
<evidence type="ECO:0000313" key="2">
    <source>
        <dbReference type="Proteomes" id="UP000603200"/>
    </source>
</evidence>
<comment type="caution">
    <text evidence="1">The sequence shown here is derived from an EMBL/GenBank/DDBJ whole genome shotgun (WGS) entry which is preliminary data.</text>
</comment>
<dbReference type="InterPro" id="IPR010982">
    <property type="entry name" value="Lambda_DNA-bd_dom_sf"/>
</dbReference>
<sequence>MRLAQERSGRTLRELQAVTYASDSALSRYLSGRSVPPWIVVAALCKAAGTDPGQLLPLWQRAKAAASAGRRSGREQATLARRVSTLAADAAAVIQAIRERGEAVPENLLTAALRLSDAQRLISQE</sequence>
<evidence type="ECO:0008006" key="3">
    <source>
        <dbReference type="Google" id="ProtNLM"/>
    </source>
</evidence>
<dbReference type="Gene3D" id="1.10.260.40">
    <property type="entry name" value="lambda repressor-like DNA-binding domains"/>
    <property type="match status" value="1"/>
</dbReference>
<name>A0ABQ4A6S5_9ACTN</name>